<dbReference type="Proteomes" id="UP000230002">
    <property type="component" value="Unassembled WGS sequence"/>
</dbReference>
<feature type="compositionally biased region" description="Low complexity" evidence="1">
    <location>
        <begin position="26"/>
        <end position="44"/>
    </location>
</feature>
<evidence type="ECO:0000313" key="4">
    <source>
        <dbReference type="Proteomes" id="UP000230002"/>
    </source>
</evidence>
<accession>A0A2G8S245</accession>
<dbReference type="EMBL" id="AYKW01000034">
    <property type="protein sequence ID" value="PIL27807.1"/>
    <property type="molecule type" value="Genomic_DNA"/>
</dbReference>
<reference evidence="3 4" key="1">
    <citation type="journal article" date="2015" name="Sci. Rep.">
        <title>Chromosome-level genome map provides insights into diverse defense mechanisms in the medicinal fungus Ganoderma sinense.</title>
        <authorList>
            <person name="Zhu Y."/>
            <person name="Xu J."/>
            <person name="Sun C."/>
            <person name="Zhou S."/>
            <person name="Xu H."/>
            <person name="Nelson D.R."/>
            <person name="Qian J."/>
            <person name="Song J."/>
            <person name="Luo H."/>
            <person name="Xiang L."/>
            <person name="Li Y."/>
            <person name="Xu Z."/>
            <person name="Ji A."/>
            <person name="Wang L."/>
            <person name="Lu S."/>
            <person name="Hayward A."/>
            <person name="Sun W."/>
            <person name="Li X."/>
            <person name="Schwartz D.C."/>
            <person name="Wang Y."/>
            <person name="Chen S."/>
        </authorList>
    </citation>
    <scope>NUCLEOTIDE SEQUENCE [LARGE SCALE GENOMIC DNA]</scope>
    <source>
        <strain evidence="3 4">ZZ0214-1</strain>
    </source>
</reference>
<feature type="region of interest" description="Disordered" evidence="1">
    <location>
        <begin position="1"/>
        <end position="50"/>
    </location>
</feature>
<dbReference type="AlphaFoldDB" id="A0A2G8S245"/>
<keyword evidence="4" id="KW-1185">Reference proteome</keyword>
<feature type="transmembrane region" description="Helical" evidence="2">
    <location>
        <begin position="55"/>
        <end position="83"/>
    </location>
</feature>
<proteinExistence type="predicted"/>
<organism evidence="3 4">
    <name type="scientific">Ganoderma sinense ZZ0214-1</name>
    <dbReference type="NCBI Taxonomy" id="1077348"/>
    <lineage>
        <taxon>Eukaryota</taxon>
        <taxon>Fungi</taxon>
        <taxon>Dikarya</taxon>
        <taxon>Basidiomycota</taxon>
        <taxon>Agaricomycotina</taxon>
        <taxon>Agaricomycetes</taxon>
        <taxon>Polyporales</taxon>
        <taxon>Polyporaceae</taxon>
        <taxon>Ganoderma</taxon>
    </lineage>
</organism>
<keyword evidence="2" id="KW-0472">Membrane</keyword>
<sequence length="124" mass="12585">MTKVSKHQLPKDDMRDDDDDDTLNGSEPDTSPSLSPSPSDPATPEDSQGVKAAKAFGIGLACVVGIPVVAALGTVGGVLYGAGKLMEGVGRAMAAGPEAAFGAMDSDEQGKSKPESQRPGKKSK</sequence>
<evidence type="ECO:0000313" key="3">
    <source>
        <dbReference type="EMBL" id="PIL27807.1"/>
    </source>
</evidence>
<feature type="compositionally biased region" description="Basic and acidic residues" evidence="1">
    <location>
        <begin position="108"/>
        <end position="118"/>
    </location>
</feature>
<protein>
    <submittedName>
        <fullName evidence="3">Uncharacterized protein</fullName>
    </submittedName>
</protein>
<keyword evidence="2" id="KW-1133">Transmembrane helix</keyword>
<comment type="caution">
    <text evidence="3">The sequence shown here is derived from an EMBL/GenBank/DDBJ whole genome shotgun (WGS) entry which is preliminary data.</text>
</comment>
<gene>
    <name evidence="3" type="ORF">GSI_10961</name>
</gene>
<name>A0A2G8S245_9APHY</name>
<keyword evidence="2" id="KW-0812">Transmembrane</keyword>
<feature type="region of interest" description="Disordered" evidence="1">
    <location>
        <begin position="100"/>
        <end position="124"/>
    </location>
</feature>
<evidence type="ECO:0000256" key="1">
    <source>
        <dbReference type="SAM" id="MobiDB-lite"/>
    </source>
</evidence>
<evidence type="ECO:0000256" key="2">
    <source>
        <dbReference type="SAM" id="Phobius"/>
    </source>
</evidence>